<dbReference type="EMBL" id="LKMD01000099">
    <property type="protein sequence ID" value="PIB03155.1"/>
    <property type="molecule type" value="Genomic_DNA"/>
</dbReference>
<gene>
    <name evidence="2" type="ORF">CB0940_12072</name>
</gene>
<accession>A0A2G5IEF1</accession>
<dbReference type="PANTHER" id="PTHR33365">
    <property type="entry name" value="YALI0B05434P"/>
    <property type="match status" value="1"/>
</dbReference>
<protein>
    <recommendedName>
        <fullName evidence="4">Tat pathway signal sequence</fullName>
    </recommendedName>
</protein>
<organism evidence="2 3">
    <name type="scientific">Cercospora beticola</name>
    <name type="common">Sugarbeet leaf spot fungus</name>
    <dbReference type="NCBI Taxonomy" id="122368"/>
    <lineage>
        <taxon>Eukaryota</taxon>
        <taxon>Fungi</taxon>
        <taxon>Dikarya</taxon>
        <taxon>Ascomycota</taxon>
        <taxon>Pezizomycotina</taxon>
        <taxon>Dothideomycetes</taxon>
        <taxon>Dothideomycetidae</taxon>
        <taxon>Mycosphaerellales</taxon>
        <taxon>Mycosphaerellaceae</taxon>
        <taxon>Cercospora</taxon>
    </lineage>
</organism>
<dbReference type="InterPro" id="IPR021765">
    <property type="entry name" value="UstYa-like"/>
</dbReference>
<dbReference type="Proteomes" id="UP000230605">
    <property type="component" value="Chromosome 10"/>
</dbReference>
<evidence type="ECO:0000256" key="1">
    <source>
        <dbReference type="ARBA" id="ARBA00035112"/>
    </source>
</evidence>
<dbReference type="PANTHER" id="PTHR33365:SF14">
    <property type="entry name" value="TAT PATHWAY SIGNAL SEQUENCE"/>
    <property type="match status" value="1"/>
</dbReference>
<dbReference type="OrthoDB" id="3687641at2759"/>
<evidence type="ECO:0000313" key="3">
    <source>
        <dbReference type="Proteomes" id="UP000230605"/>
    </source>
</evidence>
<name>A0A2G5IEF1_CERBT</name>
<evidence type="ECO:0008006" key="4">
    <source>
        <dbReference type="Google" id="ProtNLM"/>
    </source>
</evidence>
<comment type="caution">
    <text evidence="2">The sequence shown here is derived from an EMBL/GenBank/DDBJ whole genome shotgun (WGS) entry which is preliminary data.</text>
</comment>
<reference evidence="2 3" key="1">
    <citation type="submission" date="2015-10" db="EMBL/GenBank/DDBJ databases">
        <title>The cercosporin biosynthetic gene cluster was horizontally transferred to several fungal lineages and shown to be expanded in Cercospora beticola based on microsynteny with recipient genomes.</title>
        <authorList>
            <person name="De Jonge R."/>
            <person name="Ebert M.K."/>
            <person name="Suttle J.C."/>
            <person name="Jurick Ii W.M."/>
            <person name="Secor G.A."/>
            <person name="Thomma B.P."/>
            <person name="Van De Peer Y."/>
            <person name="Bolton M.D."/>
        </authorList>
    </citation>
    <scope>NUCLEOTIDE SEQUENCE [LARGE SCALE GENOMIC DNA]</scope>
    <source>
        <strain evidence="2 3">09-40</strain>
    </source>
</reference>
<proteinExistence type="inferred from homology"/>
<sequence>MADLYSPLYKNFHPLSIHKSAVGDELWPDPSNIYRQDPSPAVDEAWENLTHPQYLLATEQDLIRMGKNISTAVRWPEEPDKFLMNLHVYHVMHCLNVLRKNAWQNFPYYFDTDPGLLNPGHWIHWSHCLETIRRELMCRPSMHLNTVVWQEGQSAPFFDFHVEQMCVQWEEFERMTTRAAVPHEDVKDMMTNTRKPKGAIERPTPAEGLEIFTKNHEWLMMVREQGLTLTGDHED</sequence>
<dbReference type="GO" id="GO:0043386">
    <property type="term" value="P:mycotoxin biosynthetic process"/>
    <property type="evidence" value="ECO:0007669"/>
    <property type="project" value="InterPro"/>
</dbReference>
<dbReference type="Pfam" id="PF11807">
    <property type="entry name" value="UstYa"/>
    <property type="match status" value="1"/>
</dbReference>
<comment type="similarity">
    <text evidence="1">Belongs to the ustYa family.</text>
</comment>
<evidence type="ECO:0000313" key="2">
    <source>
        <dbReference type="EMBL" id="PIB03155.1"/>
    </source>
</evidence>
<dbReference type="AlphaFoldDB" id="A0A2G5IEF1"/>